<protein>
    <recommendedName>
        <fullName evidence="3">Peptidase C39-like domain-containing protein</fullName>
    </recommendedName>
</protein>
<dbReference type="STRING" id="1385519.N801_19465"/>
<organism evidence="1 2">
    <name type="scientific">Knoellia aerolata DSM 18566</name>
    <dbReference type="NCBI Taxonomy" id="1385519"/>
    <lineage>
        <taxon>Bacteria</taxon>
        <taxon>Bacillati</taxon>
        <taxon>Actinomycetota</taxon>
        <taxon>Actinomycetes</taxon>
        <taxon>Micrococcales</taxon>
        <taxon>Intrasporangiaceae</taxon>
        <taxon>Knoellia</taxon>
    </lineage>
</organism>
<dbReference type="EMBL" id="AVPL01000076">
    <property type="protein sequence ID" value="KGN39716.1"/>
    <property type="molecule type" value="Genomic_DNA"/>
</dbReference>
<keyword evidence="2" id="KW-1185">Reference proteome</keyword>
<dbReference type="Proteomes" id="UP000030013">
    <property type="component" value="Unassembled WGS sequence"/>
</dbReference>
<evidence type="ECO:0000313" key="2">
    <source>
        <dbReference type="Proteomes" id="UP000030013"/>
    </source>
</evidence>
<proteinExistence type="predicted"/>
<name>A0A0A0JVQ7_9MICO</name>
<sequence>MAMAYRLRAGDTGPVQQSPVTCGSACLTVARMLVDPVFASWVRTGEPHLPGSPHGADEQERFAAYERVVMRRTNGIFDARHRPHLPWPRALGTPPWGARRELELGASRQGTRYDVATLRPLTRAALREAFDRLVDVVADGEPGLLYIGDGRLPRHVVLVLPGDGDRRLDVYDPGSGRVDHLRRDSVVERRVALSGWQVPWFAVQPTGHRRVTVTALKPGLTAARMTSRA</sequence>
<dbReference type="AlphaFoldDB" id="A0A0A0JVQ7"/>
<accession>A0A0A0JVQ7</accession>
<evidence type="ECO:0008006" key="3">
    <source>
        <dbReference type="Google" id="ProtNLM"/>
    </source>
</evidence>
<evidence type="ECO:0000313" key="1">
    <source>
        <dbReference type="EMBL" id="KGN39716.1"/>
    </source>
</evidence>
<reference evidence="1 2" key="1">
    <citation type="submission" date="2013-08" db="EMBL/GenBank/DDBJ databases">
        <title>The genome sequence of Knoellia aerolata.</title>
        <authorList>
            <person name="Zhu W."/>
            <person name="Wang G."/>
        </authorList>
    </citation>
    <scope>NUCLEOTIDE SEQUENCE [LARGE SCALE GENOMIC DNA]</scope>
    <source>
        <strain evidence="1 2">DSM 18566</strain>
    </source>
</reference>
<dbReference type="eggNOG" id="ENOG5033MIY">
    <property type="taxonomic scope" value="Bacteria"/>
</dbReference>
<comment type="caution">
    <text evidence="1">The sequence shown here is derived from an EMBL/GenBank/DDBJ whole genome shotgun (WGS) entry which is preliminary data.</text>
</comment>
<gene>
    <name evidence="1" type="ORF">N801_19465</name>
</gene>